<evidence type="ECO:0000256" key="1">
    <source>
        <dbReference type="SAM" id="SignalP"/>
    </source>
</evidence>
<feature type="domain" description="DUF6299" evidence="2">
    <location>
        <begin position="38"/>
        <end position="151"/>
    </location>
</feature>
<protein>
    <recommendedName>
        <fullName evidence="2">DUF6299 domain-containing protein</fullName>
    </recommendedName>
</protein>
<dbReference type="RefSeq" id="WP_184350510.1">
    <property type="nucleotide sequence ID" value="NZ_JACHJH010000005.1"/>
</dbReference>
<dbReference type="AlphaFoldDB" id="A0A7W7LS45"/>
<keyword evidence="4" id="KW-1185">Reference proteome</keyword>
<name>A0A7W7LS45_9ACTN</name>
<dbReference type="InterPro" id="IPR046266">
    <property type="entry name" value="DUF6299"/>
</dbReference>
<reference evidence="3 4" key="1">
    <citation type="submission" date="2020-08" db="EMBL/GenBank/DDBJ databases">
        <title>Genomic Encyclopedia of Type Strains, Phase III (KMG-III): the genomes of soil and plant-associated and newly described type strains.</title>
        <authorList>
            <person name="Whitman W."/>
        </authorList>
    </citation>
    <scope>NUCLEOTIDE SEQUENCE [LARGE SCALE GENOMIC DNA]</scope>
    <source>
        <strain evidence="3 4">CECT 3266</strain>
    </source>
</reference>
<evidence type="ECO:0000313" key="3">
    <source>
        <dbReference type="EMBL" id="MBB4894751.1"/>
    </source>
</evidence>
<accession>A0A7W7LS45</accession>
<gene>
    <name evidence="3" type="ORF">FHS39_003809</name>
</gene>
<feature type="signal peptide" evidence="1">
    <location>
        <begin position="1"/>
        <end position="34"/>
    </location>
</feature>
<organism evidence="3 4">
    <name type="scientific">Streptomyces olivoverticillatus</name>
    <dbReference type="NCBI Taxonomy" id="66427"/>
    <lineage>
        <taxon>Bacteria</taxon>
        <taxon>Bacillati</taxon>
        <taxon>Actinomycetota</taxon>
        <taxon>Actinomycetes</taxon>
        <taxon>Kitasatosporales</taxon>
        <taxon>Streptomycetaceae</taxon>
        <taxon>Streptomyces</taxon>
    </lineage>
</organism>
<dbReference type="Proteomes" id="UP000556084">
    <property type="component" value="Unassembled WGS sequence"/>
</dbReference>
<comment type="caution">
    <text evidence="3">The sequence shown here is derived from an EMBL/GenBank/DDBJ whole genome shotgun (WGS) entry which is preliminary data.</text>
</comment>
<sequence>MPTRMLTFKAFRLAATASTVGLVPLLPAPMAALAAPPPANSVGVDRSGWVDAEGAVTLSGSYRCSAPAKPGSVFVGSNIRQGLQSSGVGGSTAVCDGKAHRWRNTGHANQTPRGPGGVQADASLLWLERNRQGIPVPHVLATTERDITLVARP</sequence>
<keyword evidence="1" id="KW-0732">Signal</keyword>
<evidence type="ECO:0000313" key="4">
    <source>
        <dbReference type="Proteomes" id="UP000556084"/>
    </source>
</evidence>
<dbReference type="EMBL" id="JACHJH010000005">
    <property type="protein sequence ID" value="MBB4894751.1"/>
    <property type="molecule type" value="Genomic_DNA"/>
</dbReference>
<evidence type="ECO:0000259" key="2">
    <source>
        <dbReference type="Pfam" id="PF19816"/>
    </source>
</evidence>
<dbReference type="Pfam" id="PF19816">
    <property type="entry name" value="DUF6299"/>
    <property type="match status" value="1"/>
</dbReference>
<feature type="chain" id="PRO_5031556807" description="DUF6299 domain-containing protein" evidence="1">
    <location>
        <begin position="35"/>
        <end position="153"/>
    </location>
</feature>
<proteinExistence type="predicted"/>